<dbReference type="Proteomes" id="UP000276133">
    <property type="component" value="Unassembled WGS sequence"/>
</dbReference>
<evidence type="ECO:0000259" key="1">
    <source>
        <dbReference type="Pfam" id="PF06159"/>
    </source>
</evidence>
<evidence type="ECO:0000313" key="4">
    <source>
        <dbReference type="Proteomes" id="UP000276133"/>
    </source>
</evidence>
<feature type="non-terminal residue" evidence="3">
    <location>
        <position position="289"/>
    </location>
</feature>
<organism evidence="3 4">
    <name type="scientific">Brachionus plicatilis</name>
    <name type="common">Marine rotifer</name>
    <name type="synonym">Brachionus muelleri</name>
    <dbReference type="NCBI Taxonomy" id="10195"/>
    <lineage>
        <taxon>Eukaryota</taxon>
        <taxon>Metazoa</taxon>
        <taxon>Spiralia</taxon>
        <taxon>Gnathifera</taxon>
        <taxon>Rotifera</taxon>
        <taxon>Eurotatoria</taxon>
        <taxon>Monogononta</taxon>
        <taxon>Pseudotrocha</taxon>
        <taxon>Ploima</taxon>
        <taxon>Brachionidae</taxon>
        <taxon>Brachionus</taxon>
    </lineage>
</organism>
<dbReference type="STRING" id="10195.A0A3M7Q3J4"/>
<proteinExistence type="predicted"/>
<dbReference type="InterPro" id="IPR010378">
    <property type="entry name" value="TRAPPC13"/>
</dbReference>
<reference evidence="3 4" key="1">
    <citation type="journal article" date="2018" name="Sci. Rep.">
        <title>Genomic signatures of local adaptation to the degree of environmental predictability in rotifers.</title>
        <authorList>
            <person name="Franch-Gras L."/>
            <person name="Hahn C."/>
            <person name="Garcia-Roger E.M."/>
            <person name="Carmona M.J."/>
            <person name="Serra M."/>
            <person name="Gomez A."/>
        </authorList>
    </citation>
    <scope>NUCLEOTIDE SEQUENCE [LARGE SCALE GENOMIC DNA]</scope>
    <source>
        <strain evidence="3">HYR1</strain>
    </source>
</reference>
<dbReference type="InterPro" id="IPR055429">
    <property type="entry name" value="TRAPPC13_M"/>
</dbReference>
<gene>
    <name evidence="3" type="ORF">BpHYR1_007727</name>
</gene>
<name>A0A3M7Q3J4_BRAPC</name>
<dbReference type="EMBL" id="REGN01007517">
    <property type="protein sequence ID" value="RNA06026.1"/>
    <property type="molecule type" value="Genomic_DNA"/>
</dbReference>
<feature type="domain" description="Trafficking protein particle complex subunit 13 N-terminal" evidence="1">
    <location>
        <begin position="6"/>
        <end position="173"/>
    </location>
</feature>
<accession>A0A3M7Q3J4</accession>
<dbReference type="InterPro" id="IPR055427">
    <property type="entry name" value="TRAPPC13_N"/>
</dbReference>
<sequence length="289" mass="33625">MESREHLVSLKVMRLLKPSTYCTLPVYTETKHSTSHFSNLLLDQVFNLDSFSTELNNPDDSSQTDFLVIPQIFGNLYIGEKFISYICLFNQSIHRAKELSLKVELQTSKNKIPLKFVSDKFDSMTDLEPEQKYDGIIEHDVVDLGNHILICTVSYTNDKGERLSFKKFYKFIVSQPFEIKPTYPFDKQDYVCKNNQDILFQAQIQNITNNFLFMEKVQLQPVKTGVKVTEIRPYEESDTTAKMLKPSEIRQYLFKIDRECLNLEKPGPIGKLDITWKYSFGENGHIQTL</sequence>
<dbReference type="Pfam" id="PF23647">
    <property type="entry name" value="TRAPPC13_M"/>
    <property type="match status" value="1"/>
</dbReference>
<dbReference type="Pfam" id="PF06159">
    <property type="entry name" value="TRAPPC13_N"/>
    <property type="match status" value="1"/>
</dbReference>
<evidence type="ECO:0000313" key="3">
    <source>
        <dbReference type="EMBL" id="RNA06026.1"/>
    </source>
</evidence>
<comment type="caution">
    <text evidence="3">The sequence shown here is derived from an EMBL/GenBank/DDBJ whole genome shotgun (WGS) entry which is preliminary data.</text>
</comment>
<dbReference type="PANTHER" id="PTHR13134:SF3">
    <property type="entry name" value="TRAFFICKING PROTEIN PARTICLE COMPLEX SUBUNIT 13"/>
    <property type="match status" value="1"/>
</dbReference>
<feature type="domain" description="Trafficking protein particle complex subunit 13 middle" evidence="2">
    <location>
        <begin position="190"/>
        <end position="288"/>
    </location>
</feature>
<dbReference type="OrthoDB" id="10250284at2759"/>
<dbReference type="AlphaFoldDB" id="A0A3M7Q3J4"/>
<keyword evidence="4" id="KW-1185">Reference proteome</keyword>
<evidence type="ECO:0000259" key="2">
    <source>
        <dbReference type="Pfam" id="PF23647"/>
    </source>
</evidence>
<dbReference type="PANTHER" id="PTHR13134">
    <property type="entry name" value="TRAFFICKING PROTEIN PARTICLE COMPLEX SUBUNIT 13"/>
    <property type="match status" value="1"/>
</dbReference>
<dbReference type="GO" id="GO:1990072">
    <property type="term" value="C:TRAPPIII protein complex"/>
    <property type="evidence" value="ECO:0007669"/>
    <property type="project" value="TreeGrafter"/>
</dbReference>
<protein>
    <submittedName>
        <fullName evidence="3">Trafficking particle complex subunit 13 isoform X1</fullName>
    </submittedName>
</protein>